<dbReference type="RefSeq" id="WP_272744123.1">
    <property type="nucleotide sequence ID" value="NZ_JAQQKV010000001.1"/>
</dbReference>
<dbReference type="Pfam" id="PF09492">
    <property type="entry name" value="Pec_lyase"/>
    <property type="match status" value="1"/>
</dbReference>
<sequence length="439" mass="47663">MSSAKLAGLMSAVSIVMASPAVIVMALPATAAVIGVNTPATEVSLARLSELPASQRTEWTDYINRSEQQMAFDRATLAAELQSGEASPPPPTAGSGKMVLGKDAAWYATPEARAIADTIISFQTPSGGWSKNQDRTKPPRLKGQRYSNNAETMTVGTGSFDEPRDRFWTFVGSLDNDATTTEMRFLGRVQAQLPGAEGDVYRTSIIKGIKYLLMAQYPNGGWPQNYPLEGGFHDGITFNDNAVAKAADILEDVAEGHADFAFVPADLRQTAGAASARSIKVILDSQVVVNGKKTVWPQQVDALTLKPISARNYEPRSLASAESSDVLLFLMRQPNPSPELKAAIHTGVQWLKDHAIYDVAFTSVSPEEGRKLIAKPGTGPIWSRNYDIKTGKPIFGDWSKFIHNDVNEISKGRRNGYSWYGNSPQKAIDAYPAWKAQNP</sequence>
<dbReference type="SUPFAM" id="SSF81853">
    <property type="entry name" value="Family 10 polysaccharide lyase"/>
    <property type="match status" value="1"/>
</dbReference>
<proteinExistence type="predicted"/>
<comment type="caution">
    <text evidence="2">The sequence shown here is derived from an EMBL/GenBank/DDBJ whole genome shotgun (WGS) entry which is preliminary data.</text>
</comment>
<dbReference type="GO" id="GO:0030570">
    <property type="term" value="F:pectate lyase activity"/>
    <property type="evidence" value="ECO:0007669"/>
    <property type="project" value="UniProtKB-EC"/>
</dbReference>
<protein>
    <submittedName>
        <fullName evidence="2">Pectate lyase</fullName>
        <ecNumber evidence="2">4.2.2.2</ecNumber>
    </submittedName>
</protein>
<keyword evidence="1" id="KW-0732">Signal</keyword>
<evidence type="ECO:0000313" key="3">
    <source>
        <dbReference type="Proteomes" id="UP001218579"/>
    </source>
</evidence>
<feature type="chain" id="PRO_5045407401" evidence="1">
    <location>
        <begin position="19"/>
        <end position="439"/>
    </location>
</feature>
<evidence type="ECO:0000256" key="1">
    <source>
        <dbReference type="SAM" id="SignalP"/>
    </source>
</evidence>
<dbReference type="EC" id="4.2.2.2" evidence="2"/>
<gene>
    <name evidence="2" type="primary">pelA</name>
    <name evidence="2" type="ORF">PQU98_06665</name>
</gene>
<dbReference type="NCBIfam" id="TIGR02474">
    <property type="entry name" value="pec_lyase"/>
    <property type="match status" value="1"/>
</dbReference>
<dbReference type="EMBL" id="JAQQKV010000001">
    <property type="protein sequence ID" value="MDC7675803.1"/>
    <property type="molecule type" value="Genomic_DNA"/>
</dbReference>
<dbReference type="Proteomes" id="UP001218579">
    <property type="component" value="Unassembled WGS sequence"/>
</dbReference>
<reference evidence="2 3" key="1">
    <citation type="submission" date="2023-01" db="EMBL/GenBank/DDBJ databases">
        <title>Novel species of the genus Asticcacaulis isolated from rivers.</title>
        <authorList>
            <person name="Lu H."/>
        </authorList>
    </citation>
    <scope>NUCLEOTIDE SEQUENCE [LARGE SCALE GENOMIC DNA]</scope>
    <source>
        <strain evidence="2 3">LKC15W</strain>
    </source>
</reference>
<organism evidence="2 3">
    <name type="scientific">Asticcacaulis machinosus</name>
    <dbReference type="NCBI Taxonomy" id="2984211"/>
    <lineage>
        <taxon>Bacteria</taxon>
        <taxon>Pseudomonadati</taxon>
        <taxon>Pseudomonadota</taxon>
        <taxon>Alphaproteobacteria</taxon>
        <taxon>Caulobacterales</taxon>
        <taxon>Caulobacteraceae</taxon>
        <taxon>Asticcacaulis</taxon>
    </lineage>
</organism>
<name>A0ABT5HIJ1_9CAUL</name>
<dbReference type="Gene3D" id="1.50.10.20">
    <property type="match status" value="1"/>
</dbReference>
<keyword evidence="2" id="KW-0456">Lyase</keyword>
<dbReference type="InterPro" id="IPR012669">
    <property type="entry name" value="Pectate_lyase"/>
</dbReference>
<evidence type="ECO:0000313" key="2">
    <source>
        <dbReference type="EMBL" id="MDC7675803.1"/>
    </source>
</evidence>
<accession>A0ABT5HIJ1</accession>
<feature type="signal peptide" evidence="1">
    <location>
        <begin position="1"/>
        <end position="18"/>
    </location>
</feature>
<keyword evidence="3" id="KW-1185">Reference proteome</keyword>